<evidence type="ECO:0000259" key="3">
    <source>
        <dbReference type="PROSITE" id="PS50137"/>
    </source>
</evidence>
<keyword evidence="6" id="KW-1185">Reference proteome</keyword>
<accession>A0A9P8TP34</accession>
<dbReference type="SUPFAM" id="SSF69065">
    <property type="entry name" value="RNase III domain-like"/>
    <property type="match status" value="1"/>
</dbReference>
<dbReference type="AlphaFoldDB" id="A0A9P8TP34"/>
<dbReference type="PROSITE" id="PS50137">
    <property type="entry name" value="DS_RBD"/>
    <property type="match status" value="1"/>
</dbReference>
<reference evidence="5" key="1">
    <citation type="journal article" date="2021" name="Open Biol.">
        <title>Shared evolutionary footprints suggest mitochondrial oxidative damage underlies multiple complex I losses in fungi.</title>
        <authorList>
            <person name="Schikora-Tamarit M.A."/>
            <person name="Marcet-Houben M."/>
            <person name="Nosek J."/>
            <person name="Gabaldon T."/>
        </authorList>
    </citation>
    <scope>NUCLEOTIDE SEQUENCE</scope>
    <source>
        <strain evidence="5">CBS2887</strain>
    </source>
</reference>
<dbReference type="SMART" id="SM00358">
    <property type="entry name" value="DSRM"/>
    <property type="match status" value="1"/>
</dbReference>
<proteinExistence type="predicted"/>
<sequence length="324" mass="36891">MSYGRRTYEYSPDQFHTTCKDTQFSSPYNSIAPPSVASLKLPQLPPINEPSVHRLVFTKPKDSGLPNIGSAVDNATLSWLGDDYLNMIVADYIYDKFEKKNTADLITLRTIILSNENIVKWCEYYHLPHFMQSISQVQLNRFIDQKTYVHLFKAYLAGVIKTNDLKTGYDWIAGIVAPSIKDYEAELQNSDGASSANEEVRTAKEELYKIINPTFKPIYEVLEMTTPPDVPYFNIACVIQNKILGTGYGQNKKIAGSKAAYNVLKATRIKFDKNSSQLAVEQIADFMTHCADFKRKDHPKVVKYDYFSQFTKDKSFEMNSSESQ</sequence>
<evidence type="ECO:0000256" key="1">
    <source>
        <dbReference type="ARBA" id="ARBA00022884"/>
    </source>
</evidence>
<dbReference type="OrthoDB" id="2392202at2759"/>
<dbReference type="Pfam" id="PF00636">
    <property type="entry name" value="Ribonuclease_3"/>
    <property type="match status" value="1"/>
</dbReference>
<evidence type="ECO:0000313" key="6">
    <source>
        <dbReference type="Proteomes" id="UP000774326"/>
    </source>
</evidence>
<dbReference type="InterPro" id="IPR036389">
    <property type="entry name" value="RNase_III_sf"/>
</dbReference>
<dbReference type="GO" id="GO:0006396">
    <property type="term" value="P:RNA processing"/>
    <property type="evidence" value="ECO:0007669"/>
    <property type="project" value="InterPro"/>
</dbReference>
<protein>
    <recommendedName>
        <fullName evidence="7">RNase III domain-containing protein</fullName>
    </recommendedName>
</protein>
<dbReference type="PROSITE" id="PS50142">
    <property type="entry name" value="RNASE_3_2"/>
    <property type="match status" value="1"/>
</dbReference>
<keyword evidence="1 2" id="KW-0694">RNA-binding</keyword>
<dbReference type="Pfam" id="PF00035">
    <property type="entry name" value="dsrm"/>
    <property type="match status" value="1"/>
</dbReference>
<dbReference type="GO" id="GO:0004525">
    <property type="term" value="F:ribonuclease III activity"/>
    <property type="evidence" value="ECO:0007669"/>
    <property type="project" value="InterPro"/>
</dbReference>
<name>A0A9P8TP34_WICPI</name>
<evidence type="ECO:0000313" key="5">
    <source>
        <dbReference type="EMBL" id="KAH3685820.1"/>
    </source>
</evidence>
<dbReference type="InterPro" id="IPR000999">
    <property type="entry name" value="RNase_III_dom"/>
</dbReference>
<feature type="domain" description="DRBM" evidence="3">
    <location>
        <begin position="202"/>
        <end position="269"/>
    </location>
</feature>
<feature type="domain" description="RNase III" evidence="4">
    <location>
        <begin position="77"/>
        <end position="164"/>
    </location>
</feature>
<evidence type="ECO:0000256" key="2">
    <source>
        <dbReference type="PROSITE-ProRule" id="PRU00266"/>
    </source>
</evidence>
<dbReference type="Gene3D" id="1.10.1520.10">
    <property type="entry name" value="Ribonuclease III domain"/>
    <property type="match status" value="1"/>
</dbReference>
<dbReference type="EMBL" id="JAEUBG010001775">
    <property type="protein sequence ID" value="KAH3685820.1"/>
    <property type="molecule type" value="Genomic_DNA"/>
</dbReference>
<dbReference type="Proteomes" id="UP000774326">
    <property type="component" value="Unassembled WGS sequence"/>
</dbReference>
<evidence type="ECO:0000259" key="4">
    <source>
        <dbReference type="PROSITE" id="PS50142"/>
    </source>
</evidence>
<dbReference type="SUPFAM" id="SSF54768">
    <property type="entry name" value="dsRNA-binding domain-like"/>
    <property type="match status" value="1"/>
</dbReference>
<dbReference type="Gene3D" id="3.30.160.20">
    <property type="match status" value="1"/>
</dbReference>
<comment type="caution">
    <text evidence="5">The sequence shown here is derived from an EMBL/GenBank/DDBJ whole genome shotgun (WGS) entry which is preliminary data.</text>
</comment>
<reference evidence="5" key="2">
    <citation type="submission" date="2021-01" db="EMBL/GenBank/DDBJ databases">
        <authorList>
            <person name="Schikora-Tamarit M.A."/>
        </authorList>
    </citation>
    <scope>NUCLEOTIDE SEQUENCE</scope>
    <source>
        <strain evidence="5">CBS2887</strain>
    </source>
</reference>
<dbReference type="GO" id="GO:0003723">
    <property type="term" value="F:RNA binding"/>
    <property type="evidence" value="ECO:0007669"/>
    <property type="project" value="UniProtKB-UniRule"/>
</dbReference>
<dbReference type="InterPro" id="IPR014720">
    <property type="entry name" value="dsRBD_dom"/>
</dbReference>
<dbReference type="CDD" id="cd00593">
    <property type="entry name" value="RIBOc"/>
    <property type="match status" value="1"/>
</dbReference>
<organism evidence="5 6">
    <name type="scientific">Wickerhamomyces pijperi</name>
    <name type="common">Yeast</name>
    <name type="synonym">Pichia pijperi</name>
    <dbReference type="NCBI Taxonomy" id="599730"/>
    <lineage>
        <taxon>Eukaryota</taxon>
        <taxon>Fungi</taxon>
        <taxon>Dikarya</taxon>
        <taxon>Ascomycota</taxon>
        <taxon>Saccharomycotina</taxon>
        <taxon>Saccharomycetes</taxon>
        <taxon>Phaffomycetales</taxon>
        <taxon>Wickerhamomycetaceae</taxon>
        <taxon>Wickerhamomyces</taxon>
    </lineage>
</organism>
<gene>
    <name evidence="5" type="ORF">WICPIJ_003207</name>
</gene>
<evidence type="ECO:0008006" key="7">
    <source>
        <dbReference type="Google" id="ProtNLM"/>
    </source>
</evidence>